<keyword evidence="12" id="KW-1185">Reference proteome</keyword>
<comment type="function">
    <text evidence="1 10">Role in flagellar biosynthesis.</text>
</comment>
<dbReference type="GO" id="GO:0005886">
    <property type="term" value="C:plasma membrane"/>
    <property type="evidence" value="ECO:0007669"/>
    <property type="project" value="UniProtKB-SubCell"/>
</dbReference>
<dbReference type="EMBL" id="JAGIYQ010000009">
    <property type="protein sequence ID" value="MBP0726225.1"/>
    <property type="molecule type" value="Genomic_DNA"/>
</dbReference>
<dbReference type="PANTHER" id="PTHR30065:SF1">
    <property type="entry name" value="SURFACE PRESENTATION OF ANTIGENS PROTEIN SPAR"/>
    <property type="match status" value="1"/>
</dbReference>
<evidence type="ECO:0000256" key="5">
    <source>
        <dbReference type="ARBA" id="ARBA00022692"/>
    </source>
</evidence>
<keyword evidence="11" id="KW-0969">Cilium</keyword>
<comment type="subcellular location">
    <subcellularLocation>
        <location evidence="10">Cell membrane</location>
        <topology evidence="10">Multi-pass membrane protein</topology>
    </subcellularLocation>
    <subcellularLocation>
        <location evidence="10">Bacterial flagellum basal body</location>
    </subcellularLocation>
</comment>
<dbReference type="NCBIfam" id="TIGR01400">
    <property type="entry name" value="fliR"/>
    <property type="match status" value="1"/>
</dbReference>
<keyword evidence="7 10" id="KW-0472">Membrane</keyword>
<sequence>MNTILQSIPAFLLIFVRITAFFVTAPVFSNRSIPTMHKIGFSFFVSYIVFFMVNQGPLGAVDNFIFLLIKEVIVGLSLGIIASIVMSAIQVAGGLIDFSTGFSMATIFDPQTGVQSPLMGQFFNVITILFLLSVNAHYLLLQGILNSFKVIPIFSTGLHFGQEAFIAHIIQIFMSMFVIAFQMALPVVASLFLVDVALGILTRIVPQLNIFVVGMPLKVLVAFGLLIIGMPTFIVLVQHMFELITQSTNSIIQLIGGMKNGVH</sequence>
<comment type="similarity">
    <text evidence="2 10">Belongs to the FliR/MopE/SpaR family.</text>
</comment>
<keyword evidence="8 10" id="KW-0975">Bacterial flagellum</keyword>
<dbReference type="PANTHER" id="PTHR30065">
    <property type="entry name" value="FLAGELLAR BIOSYNTHETIC PROTEIN FLIR"/>
    <property type="match status" value="1"/>
</dbReference>
<feature type="transmembrane region" description="Helical" evidence="10">
    <location>
        <begin position="219"/>
        <end position="241"/>
    </location>
</feature>
<dbReference type="InterPro" id="IPR002010">
    <property type="entry name" value="T3SS_IM_R"/>
</dbReference>
<evidence type="ECO:0000313" key="12">
    <source>
        <dbReference type="Proteomes" id="UP000682134"/>
    </source>
</evidence>
<dbReference type="InterPro" id="IPR006303">
    <property type="entry name" value="FliR"/>
</dbReference>
<evidence type="ECO:0000256" key="8">
    <source>
        <dbReference type="ARBA" id="ARBA00023143"/>
    </source>
</evidence>
<keyword evidence="6 10" id="KW-1133">Transmembrane helix</keyword>
<dbReference type="Pfam" id="PF01311">
    <property type="entry name" value="Bac_export_1"/>
    <property type="match status" value="1"/>
</dbReference>
<evidence type="ECO:0000313" key="11">
    <source>
        <dbReference type="EMBL" id="MBP0726225.1"/>
    </source>
</evidence>
<evidence type="ECO:0000256" key="3">
    <source>
        <dbReference type="ARBA" id="ARBA00021717"/>
    </source>
</evidence>
<feature type="transmembrane region" description="Helical" evidence="10">
    <location>
        <begin position="165"/>
        <end position="198"/>
    </location>
</feature>
<evidence type="ECO:0000256" key="1">
    <source>
        <dbReference type="ARBA" id="ARBA00002578"/>
    </source>
</evidence>
<evidence type="ECO:0000256" key="2">
    <source>
        <dbReference type="ARBA" id="ARBA00009772"/>
    </source>
</evidence>
<feature type="transmembrane region" description="Helical" evidence="10">
    <location>
        <begin position="40"/>
        <end position="58"/>
    </location>
</feature>
<reference evidence="11" key="1">
    <citation type="submission" date="2021-04" db="EMBL/GenBank/DDBJ databases">
        <title>Genome seq and assembly of Bacillus sp.</title>
        <authorList>
            <person name="Chhetri G."/>
        </authorList>
    </citation>
    <scope>NUCLEOTIDE SEQUENCE</scope>
    <source>
        <strain evidence="11">RG28</strain>
    </source>
</reference>
<gene>
    <name evidence="11" type="primary">fliR</name>
    <name evidence="11" type="ORF">J5Y03_13660</name>
</gene>
<keyword evidence="5 10" id="KW-0812">Transmembrane</keyword>
<evidence type="ECO:0000256" key="6">
    <source>
        <dbReference type="ARBA" id="ARBA00022989"/>
    </source>
</evidence>
<dbReference type="RefSeq" id="WP_209406569.1">
    <property type="nucleotide sequence ID" value="NZ_JAGIYQ010000009.1"/>
</dbReference>
<proteinExistence type="inferred from homology"/>
<name>A0A940NR29_9BACI</name>
<dbReference type="GO" id="GO:0009425">
    <property type="term" value="C:bacterial-type flagellum basal body"/>
    <property type="evidence" value="ECO:0007669"/>
    <property type="project" value="UniProtKB-SubCell"/>
</dbReference>
<feature type="transmembrane region" description="Helical" evidence="10">
    <location>
        <begin position="6"/>
        <end position="28"/>
    </location>
</feature>
<dbReference type="GO" id="GO:0006605">
    <property type="term" value="P:protein targeting"/>
    <property type="evidence" value="ECO:0007669"/>
    <property type="project" value="UniProtKB-UniRule"/>
</dbReference>
<keyword evidence="4 10" id="KW-1003">Cell membrane</keyword>
<dbReference type="AlphaFoldDB" id="A0A940NR29"/>
<keyword evidence="11" id="KW-0966">Cell projection</keyword>
<evidence type="ECO:0000256" key="4">
    <source>
        <dbReference type="ARBA" id="ARBA00022475"/>
    </source>
</evidence>
<dbReference type="Proteomes" id="UP000682134">
    <property type="component" value="Unassembled WGS sequence"/>
</dbReference>
<protein>
    <recommendedName>
        <fullName evidence="3 9">Flagellar biosynthetic protein FliR</fullName>
    </recommendedName>
</protein>
<dbReference type="PRINTS" id="PR00953">
    <property type="entry name" value="TYPE3IMRPROT"/>
</dbReference>
<accession>A0A940NR29</accession>
<keyword evidence="11" id="KW-0282">Flagellum</keyword>
<comment type="caution">
    <text evidence="11">The sequence shown here is derived from an EMBL/GenBank/DDBJ whole genome shotgun (WGS) entry which is preliminary data.</text>
</comment>
<organism evidence="11 12">
    <name type="scientific">Gottfriedia endophytica</name>
    <dbReference type="NCBI Taxonomy" id="2820819"/>
    <lineage>
        <taxon>Bacteria</taxon>
        <taxon>Bacillati</taxon>
        <taxon>Bacillota</taxon>
        <taxon>Bacilli</taxon>
        <taxon>Bacillales</taxon>
        <taxon>Bacillaceae</taxon>
        <taxon>Gottfriedia</taxon>
    </lineage>
</organism>
<evidence type="ECO:0000256" key="10">
    <source>
        <dbReference type="RuleBase" id="RU362071"/>
    </source>
</evidence>
<evidence type="ECO:0000256" key="7">
    <source>
        <dbReference type="ARBA" id="ARBA00023136"/>
    </source>
</evidence>
<feature type="transmembrane region" description="Helical" evidence="10">
    <location>
        <begin position="122"/>
        <end position="145"/>
    </location>
</feature>
<dbReference type="GO" id="GO:0044780">
    <property type="term" value="P:bacterial-type flagellum assembly"/>
    <property type="evidence" value="ECO:0007669"/>
    <property type="project" value="UniProtKB-UniRule"/>
</dbReference>
<feature type="transmembrane region" description="Helical" evidence="10">
    <location>
        <begin position="64"/>
        <end position="89"/>
    </location>
</feature>
<evidence type="ECO:0000256" key="9">
    <source>
        <dbReference type="NCBIfam" id="TIGR01400"/>
    </source>
</evidence>